<protein>
    <recommendedName>
        <fullName evidence="3">Nucleotidyltransferase family protein</fullName>
    </recommendedName>
</protein>
<dbReference type="Pfam" id="PF06042">
    <property type="entry name" value="NTP_transf_6"/>
    <property type="match status" value="1"/>
</dbReference>
<accession>A0A853L403</accession>
<name>A0A853L403_9PROT</name>
<evidence type="ECO:0000313" key="1">
    <source>
        <dbReference type="EMBL" id="OAZ11124.1"/>
    </source>
</evidence>
<evidence type="ECO:0008006" key="3">
    <source>
        <dbReference type="Google" id="ProtNLM"/>
    </source>
</evidence>
<dbReference type="Proteomes" id="UP000094009">
    <property type="component" value="Unassembled WGS sequence"/>
</dbReference>
<dbReference type="InterPro" id="IPR009267">
    <property type="entry name" value="NTP_transf_6"/>
</dbReference>
<dbReference type="EMBL" id="JPVZ01000002">
    <property type="protein sequence ID" value="OAZ11124.1"/>
    <property type="molecule type" value="Genomic_DNA"/>
</dbReference>
<comment type="caution">
    <text evidence="1">The sequence shown here is derived from an EMBL/GenBank/DDBJ whole genome shotgun (WGS) entry which is preliminary data.</text>
</comment>
<proteinExistence type="predicted"/>
<sequence>MSAGQRANDIPLGCEFLEGILQNRANQIILDRFSAFGIKDWWLTAGCLAQTIWNIKANQAPGSEIADYDLFYFDPDTSWQAEDHVIAQGTELLADIPVSVEIRNQARVPIWYPEKFGVPYGTVTAASDGIDRFAYQTTAIGVRKDAGKDGIDAYRIYAPFGLAAVMEGRVIPNTVLPVKTVYETKVARWQTIWPDLIISPWPEECDLGQND</sequence>
<gene>
    <name evidence="1" type="ORF">TH4_06195</name>
</gene>
<dbReference type="PANTHER" id="PTHR39166:SF1">
    <property type="entry name" value="BLL1166 PROTEIN"/>
    <property type="match status" value="1"/>
</dbReference>
<dbReference type="RefSeq" id="WP_064780300.1">
    <property type="nucleotide sequence ID" value="NZ_JPVZ01000002.1"/>
</dbReference>
<evidence type="ECO:0000313" key="2">
    <source>
        <dbReference type="Proteomes" id="UP000094009"/>
    </source>
</evidence>
<dbReference type="PANTHER" id="PTHR39166">
    <property type="entry name" value="BLL1166 PROTEIN"/>
    <property type="match status" value="1"/>
</dbReference>
<reference evidence="1 2" key="1">
    <citation type="submission" date="2014-07" db="EMBL/GenBank/DDBJ databases">
        <title>Draft genome sequence of Thalassospira tepidiphila 1-1B.</title>
        <authorList>
            <person name="Lai Q."/>
            <person name="Shao Z."/>
        </authorList>
    </citation>
    <scope>NUCLEOTIDE SEQUENCE [LARGE SCALE GENOMIC DNA]</scope>
    <source>
        <strain evidence="1 2">MCCC 1A03514</strain>
    </source>
</reference>
<organism evidence="1 2">
    <name type="scientific">Thalassospira tepidiphila MCCC 1A03514</name>
    <dbReference type="NCBI Taxonomy" id="1177930"/>
    <lineage>
        <taxon>Bacteria</taxon>
        <taxon>Pseudomonadati</taxon>
        <taxon>Pseudomonadota</taxon>
        <taxon>Alphaproteobacteria</taxon>
        <taxon>Rhodospirillales</taxon>
        <taxon>Thalassospiraceae</taxon>
        <taxon>Thalassospira</taxon>
    </lineage>
</organism>
<dbReference type="AlphaFoldDB" id="A0A853L403"/>